<sequence length="570" mass="68017">MTTFVTAFMNIYPKDDPYAGKDIRWRFDRFFKLVETGIQICVYVDESGEELLQQCVELFPDTIRIMRVMNIYDTRIHKLCEQYDSINLPQSRNKPKDTYEYMVLMNSKIEFMYDTIQKNPWNSTHFAWIDFNVAHVFKNIPETQEYIKLIGNARITREFLLIPGCWYSLLPDSSDEVIQKSVLDTIHWRFCGGFFIGDRQSIVQFYDLYQEYFPGFLFQYRQLTWEVNFWAWLEWKIPDWNPNWFLADHDDSIVRMPYEYLSLCLSKDTESYQLQVYDYPIIESFRPMSASVTMLSNGYLGLNTRYVNYTLTATGSYIFHHPDRVIITKNIFSYLNHNMVPISFTEIENPDELTSHDCLFHGIEDIRIWTENESLRYIGTSVNYSPSGKNRIIYGKYDMIQQRLVESNVIEPPTDTYCEKNWTPVVVTGENTRFVYKWYPMEIGTIHPETNSLQINTTYSIVSPIFKKLRGSTYFREFLSDSRYLIGLLHFSEREWPRFYFHQLILLDKTTLKPVRCTQPFSFQDRTSIEFCIGLYEDKDRYHFWTSYFDRDPANISILKTELPFCIEVV</sequence>
<protein>
    <submittedName>
        <fullName evidence="1">Uncharacterized protein</fullName>
    </submittedName>
</protein>
<evidence type="ECO:0000313" key="1">
    <source>
        <dbReference type="EMBL" id="QHT90198.1"/>
    </source>
</evidence>
<proteinExistence type="predicted"/>
<dbReference type="InterPro" id="IPR011735">
    <property type="entry name" value="WlaTC/HtrL_glycosyltransf"/>
</dbReference>
<dbReference type="Pfam" id="PF09612">
    <property type="entry name" value="HtrL_YibB"/>
    <property type="match status" value="1"/>
</dbReference>
<name>A0A6C0IAY8_9ZZZZ</name>
<organism evidence="1">
    <name type="scientific">viral metagenome</name>
    <dbReference type="NCBI Taxonomy" id="1070528"/>
    <lineage>
        <taxon>unclassified sequences</taxon>
        <taxon>metagenomes</taxon>
        <taxon>organismal metagenomes</taxon>
    </lineage>
</organism>
<dbReference type="AlphaFoldDB" id="A0A6C0IAY8"/>
<reference evidence="1" key="1">
    <citation type="journal article" date="2020" name="Nature">
        <title>Giant virus diversity and host interactions through global metagenomics.</title>
        <authorList>
            <person name="Schulz F."/>
            <person name="Roux S."/>
            <person name="Paez-Espino D."/>
            <person name="Jungbluth S."/>
            <person name="Walsh D.A."/>
            <person name="Denef V.J."/>
            <person name="McMahon K.D."/>
            <person name="Konstantinidis K.T."/>
            <person name="Eloe-Fadrosh E.A."/>
            <person name="Kyrpides N.C."/>
            <person name="Woyke T."/>
        </authorList>
    </citation>
    <scope>NUCLEOTIDE SEQUENCE</scope>
    <source>
        <strain evidence="1">GVMAG-M-3300023184-68</strain>
    </source>
</reference>
<accession>A0A6C0IAY8</accession>
<dbReference type="EMBL" id="MN740153">
    <property type="protein sequence ID" value="QHT90198.1"/>
    <property type="molecule type" value="Genomic_DNA"/>
</dbReference>